<dbReference type="Ensembl" id="ENSSPUT00000025744.1">
    <property type="protein sequence ID" value="ENSSPUP00000024137.1"/>
    <property type="gene ID" value="ENSSPUG00000018490.1"/>
</dbReference>
<keyword evidence="3" id="KW-1185">Reference proteome</keyword>
<dbReference type="Pfam" id="PF24795">
    <property type="entry name" value="WDR62-MABP1_CC"/>
    <property type="match status" value="1"/>
</dbReference>
<dbReference type="InterPro" id="IPR056364">
    <property type="entry name" value="WDR62-MABP1_CC"/>
</dbReference>
<dbReference type="PANTHER" id="PTHR44813:SF1">
    <property type="entry name" value="MITOGEN-ACTIVATED PROTEIN KINASE-BINDING PROTEIN 1"/>
    <property type="match status" value="1"/>
</dbReference>
<dbReference type="PANTHER" id="PTHR44813">
    <property type="entry name" value="MITOGEN-ACTIVATED PROTEIN KINASE-BINDING PROTEIN 1"/>
    <property type="match status" value="1"/>
</dbReference>
<proteinExistence type="predicted"/>
<dbReference type="InterPro" id="IPR055292">
    <property type="entry name" value="MABP1"/>
</dbReference>
<evidence type="ECO:0000313" key="3">
    <source>
        <dbReference type="Proteomes" id="UP000694392"/>
    </source>
</evidence>
<organism evidence="2 3">
    <name type="scientific">Sphenodon punctatus</name>
    <name type="common">Tuatara</name>
    <name type="synonym">Hatteria punctata</name>
    <dbReference type="NCBI Taxonomy" id="8508"/>
    <lineage>
        <taxon>Eukaryota</taxon>
        <taxon>Metazoa</taxon>
        <taxon>Chordata</taxon>
        <taxon>Craniata</taxon>
        <taxon>Vertebrata</taxon>
        <taxon>Euteleostomi</taxon>
        <taxon>Lepidosauria</taxon>
        <taxon>Sphenodontia</taxon>
        <taxon>Sphenodontidae</taxon>
        <taxon>Sphenodon</taxon>
    </lineage>
</organism>
<evidence type="ECO:0000313" key="2">
    <source>
        <dbReference type="Ensembl" id="ENSSPUP00000024137.1"/>
    </source>
</evidence>
<sequence>MGPVKENSAEVPVLLRTQAHDETEVANAKLKDFSEGQPVKSPGSTPFRCRERVSSIGCVSNNKLGLCTVDPIRLRSPTTVAAPAQDSEPSVISVEQCKHVVSELQDSMRKAIHLYHMVSTDMESSTDKDKIAGLLTETFSSMKKELDSLKDGKELERDQEVLGETQDAVVVPLSEGSSATLSSPTRFGDEQTLALLEQYSKLLLQAVERRMNRKL</sequence>
<dbReference type="Proteomes" id="UP000694392">
    <property type="component" value="Unplaced"/>
</dbReference>
<accession>A0A8D0HR60</accession>
<dbReference type="AlphaFoldDB" id="A0A8D0HR60"/>
<dbReference type="GO" id="GO:0046330">
    <property type="term" value="P:positive regulation of JNK cascade"/>
    <property type="evidence" value="ECO:0007669"/>
    <property type="project" value="TreeGrafter"/>
</dbReference>
<dbReference type="GO" id="GO:0005737">
    <property type="term" value="C:cytoplasm"/>
    <property type="evidence" value="ECO:0007669"/>
    <property type="project" value="TreeGrafter"/>
</dbReference>
<protein>
    <recommendedName>
        <fullName evidence="1">MABP1/WRD62 coiled-coil domain-containing protein</fullName>
    </recommendedName>
</protein>
<reference evidence="2" key="1">
    <citation type="submission" date="2025-08" db="UniProtKB">
        <authorList>
            <consortium name="Ensembl"/>
        </authorList>
    </citation>
    <scope>IDENTIFICATION</scope>
</reference>
<reference evidence="2" key="2">
    <citation type="submission" date="2025-09" db="UniProtKB">
        <authorList>
            <consortium name="Ensembl"/>
        </authorList>
    </citation>
    <scope>IDENTIFICATION</scope>
</reference>
<evidence type="ECO:0000259" key="1">
    <source>
        <dbReference type="Pfam" id="PF24795"/>
    </source>
</evidence>
<name>A0A8D0HR60_SPHPU</name>
<feature type="domain" description="MABP1/WRD62 coiled-coil" evidence="1">
    <location>
        <begin position="89"/>
        <end position="209"/>
    </location>
</feature>
<dbReference type="GO" id="GO:0043124">
    <property type="term" value="P:negative regulation of canonical NF-kappaB signal transduction"/>
    <property type="evidence" value="ECO:0007669"/>
    <property type="project" value="TreeGrafter"/>
</dbReference>